<dbReference type="InterPro" id="IPR000215">
    <property type="entry name" value="Serpin_fam"/>
</dbReference>
<sequence length="417" mass="47743">MNKLFTLLLVGVAVCGCRSARETVEDAAEHANVSYTTSESEREIIRATNDFAFKLFQSLAANNKDNDFIISPLGVVYSLDIISNGTGGHTKQLLKQQLGTSKFNQDDINALRRKMMLCHAKDSVAEFLATKTAFMKSSNLLLHHDEQTIKPEYIQTIGHNYFADCLSYQNENDAKSVVDSWNKENNHNAIKEISLKFDANADAYLINTLLFNGAWIREFYDTKPDTFYVAKDETRIVNMMSNTEKEGCFRYMQNNKYAMLRMPYVGDFYMDVILPNNDLTLDSLIRQMDLEQYKNSTKELKKYDVLDVSFPKFHVKSEIDIKYLLQEMGLADIFSKKADFSLMSESPFYINKMKQDIEIDVDEKGTHVEAVTSTSFVTLCSLSNPTRAEFYANRPFIYFIRDYFGSICFAGVYRGGK</sequence>
<dbReference type="InterPro" id="IPR023796">
    <property type="entry name" value="Serpin_dom"/>
</dbReference>
<comment type="caution">
    <text evidence="3">The sequence shown here is derived from an EMBL/GenBank/DDBJ whole genome shotgun (WGS) entry which is preliminary data.</text>
</comment>
<dbReference type="SUPFAM" id="SSF56574">
    <property type="entry name" value="Serpins"/>
    <property type="match status" value="1"/>
</dbReference>
<dbReference type="InterPro" id="IPR042178">
    <property type="entry name" value="Serpin_sf_1"/>
</dbReference>
<dbReference type="EMBL" id="SUYC01000011">
    <property type="protein sequence ID" value="MBE6271288.1"/>
    <property type="molecule type" value="Genomic_DNA"/>
</dbReference>
<dbReference type="Gene3D" id="2.30.39.10">
    <property type="entry name" value="Alpha-1-antitrypsin, domain 1"/>
    <property type="match status" value="1"/>
</dbReference>
<reference evidence="3" key="1">
    <citation type="submission" date="2019-04" db="EMBL/GenBank/DDBJ databases">
        <title>Evolution of Biomass-Degrading Anaerobic Consortia Revealed by Metagenomics.</title>
        <authorList>
            <person name="Peng X."/>
        </authorList>
    </citation>
    <scope>NUCLEOTIDE SEQUENCE</scope>
    <source>
        <strain evidence="3">SIG140</strain>
    </source>
</reference>
<dbReference type="Gene3D" id="3.30.497.10">
    <property type="entry name" value="Antithrombin, subunit I, domain 2"/>
    <property type="match status" value="1"/>
</dbReference>
<dbReference type="InterPro" id="IPR023795">
    <property type="entry name" value="Serpin_CS"/>
</dbReference>
<accession>A0A9D5P5N5</accession>
<dbReference type="PROSITE" id="PS00284">
    <property type="entry name" value="SERPIN"/>
    <property type="match status" value="1"/>
</dbReference>
<name>A0A9D5P5N5_XYLRU</name>
<dbReference type="Pfam" id="PF00079">
    <property type="entry name" value="Serpin"/>
    <property type="match status" value="1"/>
</dbReference>
<dbReference type="GO" id="GO:0005615">
    <property type="term" value="C:extracellular space"/>
    <property type="evidence" value="ECO:0007669"/>
    <property type="project" value="InterPro"/>
</dbReference>
<dbReference type="PANTHER" id="PTHR11461:SF367">
    <property type="entry name" value="GH21475P-RELATED"/>
    <property type="match status" value="1"/>
</dbReference>
<proteinExistence type="inferred from homology"/>
<organism evidence="3 4">
    <name type="scientific">Xylanibacter ruminicola</name>
    <name type="common">Prevotella ruminicola</name>
    <dbReference type="NCBI Taxonomy" id="839"/>
    <lineage>
        <taxon>Bacteria</taxon>
        <taxon>Pseudomonadati</taxon>
        <taxon>Bacteroidota</taxon>
        <taxon>Bacteroidia</taxon>
        <taxon>Bacteroidales</taxon>
        <taxon>Prevotellaceae</taxon>
        <taxon>Xylanibacter</taxon>
    </lineage>
</organism>
<feature type="domain" description="Serpin" evidence="2">
    <location>
        <begin position="53"/>
        <end position="416"/>
    </location>
</feature>
<dbReference type="AlphaFoldDB" id="A0A9D5P5N5"/>
<dbReference type="InterPro" id="IPR042185">
    <property type="entry name" value="Serpin_sf_2"/>
</dbReference>
<dbReference type="GO" id="GO:0004867">
    <property type="term" value="F:serine-type endopeptidase inhibitor activity"/>
    <property type="evidence" value="ECO:0007669"/>
    <property type="project" value="InterPro"/>
</dbReference>
<evidence type="ECO:0000256" key="1">
    <source>
        <dbReference type="RuleBase" id="RU000411"/>
    </source>
</evidence>
<comment type="similarity">
    <text evidence="1">Belongs to the serpin family.</text>
</comment>
<evidence type="ECO:0000313" key="3">
    <source>
        <dbReference type="EMBL" id="MBE6271288.1"/>
    </source>
</evidence>
<evidence type="ECO:0000259" key="2">
    <source>
        <dbReference type="SMART" id="SM00093"/>
    </source>
</evidence>
<dbReference type="InterPro" id="IPR036186">
    <property type="entry name" value="Serpin_sf"/>
</dbReference>
<evidence type="ECO:0000313" key="4">
    <source>
        <dbReference type="Proteomes" id="UP000806522"/>
    </source>
</evidence>
<dbReference type="PROSITE" id="PS51257">
    <property type="entry name" value="PROKAR_LIPOPROTEIN"/>
    <property type="match status" value="1"/>
</dbReference>
<protein>
    <submittedName>
        <fullName evidence="3">Serpin family protein</fullName>
    </submittedName>
</protein>
<dbReference type="PANTHER" id="PTHR11461">
    <property type="entry name" value="SERINE PROTEASE INHIBITOR, SERPIN"/>
    <property type="match status" value="1"/>
</dbReference>
<gene>
    <name evidence="3" type="ORF">E7101_10095</name>
</gene>
<dbReference type="Proteomes" id="UP000806522">
    <property type="component" value="Unassembled WGS sequence"/>
</dbReference>
<dbReference type="SMART" id="SM00093">
    <property type="entry name" value="SERPIN"/>
    <property type="match status" value="1"/>
</dbReference>